<dbReference type="Proteomes" id="UP000199706">
    <property type="component" value="Unassembled WGS sequence"/>
</dbReference>
<reference evidence="2 3" key="1">
    <citation type="submission" date="2016-10" db="EMBL/GenBank/DDBJ databases">
        <authorList>
            <person name="de Groot N.N."/>
        </authorList>
    </citation>
    <scope>NUCLEOTIDE SEQUENCE [LARGE SCALE GENOMIC DNA]</scope>
    <source>
        <strain evidence="2 3">LMG 2247</strain>
    </source>
</reference>
<sequence length="211" mass="23581">MNPITKIRRAIERFLRSNPKKDESESDRTGAPIDDGEDDRIVLALNETSTPEQLNTLLHDGRPAWQEAFNRFCLSDAGIDEWAPLLDRYLAADMLNGPWIPSLTDLRHGFPSSGLPDNLSAPVQFVPMWVHALFRMPAFERKAELERLLARGADITREGIARHTVFDPEGLVQACFDAFPEVRIHVEGAELREAMAASSSAPGAPRGRKRL</sequence>
<dbReference type="RefSeq" id="WP_090685413.1">
    <property type="nucleotide sequence ID" value="NZ_FNCJ01000006.1"/>
</dbReference>
<evidence type="ECO:0000256" key="1">
    <source>
        <dbReference type="SAM" id="MobiDB-lite"/>
    </source>
</evidence>
<evidence type="ECO:0000313" key="2">
    <source>
        <dbReference type="EMBL" id="SDG94162.1"/>
    </source>
</evidence>
<evidence type="ECO:0000313" key="3">
    <source>
        <dbReference type="Proteomes" id="UP000199706"/>
    </source>
</evidence>
<organism evidence="2 3">
    <name type="scientific">Paraburkholderia phenazinium</name>
    <dbReference type="NCBI Taxonomy" id="60549"/>
    <lineage>
        <taxon>Bacteria</taxon>
        <taxon>Pseudomonadati</taxon>
        <taxon>Pseudomonadota</taxon>
        <taxon>Betaproteobacteria</taxon>
        <taxon>Burkholderiales</taxon>
        <taxon>Burkholderiaceae</taxon>
        <taxon>Paraburkholderia</taxon>
    </lineage>
</organism>
<dbReference type="AlphaFoldDB" id="A0A1G7YCA1"/>
<accession>A0A1G7YCA1</accession>
<feature type="compositionally biased region" description="Basic and acidic residues" evidence="1">
    <location>
        <begin position="16"/>
        <end position="28"/>
    </location>
</feature>
<name>A0A1G7YCA1_9BURK</name>
<dbReference type="EMBL" id="FNCJ01000006">
    <property type="protein sequence ID" value="SDG94162.1"/>
    <property type="molecule type" value="Genomic_DNA"/>
</dbReference>
<gene>
    <name evidence="2" type="ORF">SAMN05216466_106130</name>
</gene>
<proteinExistence type="predicted"/>
<feature type="region of interest" description="Disordered" evidence="1">
    <location>
        <begin position="16"/>
        <end position="38"/>
    </location>
</feature>
<protein>
    <submittedName>
        <fullName evidence="2">Uncharacterized protein</fullName>
    </submittedName>
</protein>